<feature type="region of interest" description="Disordered" evidence="1">
    <location>
        <begin position="1"/>
        <end position="36"/>
    </location>
</feature>
<feature type="compositionally biased region" description="Polar residues" evidence="1">
    <location>
        <begin position="17"/>
        <end position="33"/>
    </location>
</feature>
<sequence>MRYEAAPSNANADAPTHASSDAVQPESETNLNENRAEQCRKELDVLKIYNKASYDKYEAEYQAIASKTGKYMQIKDSISSDINYMVLPAYQFQIREFCFRVKTRLSQLVLRQAKP</sequence>
<proteinExistence type="predicted"/>
<organism evidence="2 3">
    <name type="scientific">Pseudomonas syringae</name>
    <dbReference type="NCBI Taxonomy" id="317"/>
    <lineage>
        <taxon>Bacteria</taxon>
        <taxon>Pseudomonadati</taxon>
        <taxon>Pseudomonadota</taxon>
        <taxon>Gammaproteobacteria</taxon>
        <taxon>Pseudomonadales</taxon>
        <taxon>Pseudomonadaceae</taxon>
        <taxon>Pseudomonas</taxon>
    </lineage>
</organism>
<protein>
    <submittedName>
        <fullName evidence="2">Uncharacterized protein</fullName>
    </submittedName>
</protein>
<dbReference type="AlphaFoldDB" id="A0A9Q3XAD0"/>
<dbReference type="EMBL" id="WKEU01000115">
    <property type="protein sequence ID" value="MCF5065407.1"/>
    <property type="molecule type" value="Genomic_DNA"/>
</dbReference>
<name>A0A9Q3XAD0_PSESX</name>
<dbReference type="Proteomes" id="UP000814207">
    <property type="component" value="Unassembled WGS sequence"/>
</dbReference>
<evidence type="ECO:0000313" key="2">
    <source>
        <dbReference type="EMBL" id="MCF5065407.1"/>
    </source>
</evidence>
<comment type="caution">
    <text evidence="2">The sequence shown here is derived from an EMBL/GenBank/DDBJ whole genome shotgun (WGS) entry which is preliminary data.</text>
</comment>
<gene>
    <name evidence="2" type="ORF">GIW73_20965</name>
</gene>
<evidence type="ECO:0000256" key="1">
    <source>
        <dbReference type="SAM" id="MobiDB-lite"/>
    </source>
</evidence>
<evidence type="ECO:0000313" key="3">
    <source>
        <dbReference type="Proteomes" id="UP000814207"/>
    </source>
</evidence>
<accession>A0A9Q3XAD0</accession>
<reference evidence="2" key="1">
    <citation type="submission" date="2019-11" db="EMBL/GenBank/DDBJ databases">
        <title>Epiphytic Pseudomonas syringae from cherry orchards.</title>
        <authorList>
            <person name="Hulin M.T."/>
        </authorList>
    </citation>
    <scope>NUCLEOTIDE SEQUENCE</scope>
    <source>
        <strain evidence="2">PA-6-9A</strain>
    </source>
</reference>